<name>A0A814RTT3_9BILA</name>
<sequence>MDNDVFSSTRLHDSNDVTLHNSSNTSTTDALANSETLLLSQNERLTPIEPIHKKDIIITPQSVNSSDNPVLSNVMNDTKNGIADRSRNDSNIIENGINGDADDSRTTMDDVYHEG</sequence>
<organism evidence="3 6">
    <name type="scientific">Didymodactylos carnosus</name>
    <dbReference type="NCBI Taxonomy" id="1234261"/>
    <lineage>
        <taxon>Eukaryota</taxon>
        <taxon>Metazoa</taxon>
        <taxon>Spiralia</taxon>
        <taxon>Gnathifera</taxon>
        <taxon>Rotifera</taxon>
        <taxon>Eurotatoria</taxon>
        <taxon>Bdelloidea</taxon>
        <taxon>Philodinida</taxon>
        <taxon>Philodinidae</taxon>
        <taxon>Didymodactylos</taxon>
    </lineage>
</organism>
<dbReference type="Proteomes" id="UP000677228">
    <property type="component" value="Unassembled WGS sequence"/>
</dbReference>
<accession>A0A814RTT3</accession>
<evidence type="ECO:0000313" key="4">
    <source>
        <dbReference type="EMBL" id="CAF3772520.1"/>
    </source>
</evidence>
<dbReference type="Proteomes" id="UP000663829">
    <property type="component" value="Unassembled WGS sequence"/>
</dbReference>
<protein>
    <submittedName>
        <fullName evidence="3">Uncharacterized protein</fullName>
    </submittedName>
</protein>
<feature type="compositionally biased region" description="Polar residues" evidence="1">
    <location>
        <begin position="64"/>
        <end position="79"/>
    </location>
</feature>
<evidence type="ECO:0000313" key="2">
    <source>
        <dbReference type="EMBL" id="CAF1003159.1"/>
    </source>
</evidence>
<feature type="region of interest" description="Disordered" evidence="1">
    <location>
        <begin position="1"/>
        <end position="30"/>
    </location>
</feature>
<dbReference type="EMBL" id="CAJOBC010006494">
    <property type="protein sequence ID" value="CAF3900929.1"/>
    <property type="molecule type" value="Genomic_DNA"/>
</dbReference>
<evidence type="ECO:0000313" key="6">
    <source>
        <dbReference type="Proteomes" id="UP000663829"/>
    </source>
</evidence>
<reference evidence="3" key="1">
    <citation type="submission" date="2021-02" db="EMBL/GenBank/DDBJ databases">
        <authorList>
            <person name="Nowell W R."/>
        </authorList>
    </citation>
    <scope>NUCLEOTIDE SEQUENCE</scope>
</reference>
<comment type="caution">
    <text evidence="3">The sequence shown here is derived from an EMBL/GenBank/DDBJ whole genome shotgun (WGS) entry which is preliminary data.</text>
</comment>
<dbReference type="EMBL" id="CAJNOQ010006495">
    <property type="protein sequence ID" value="CAF1137234.1"/>
    <property type="molecule type" value="Genomic_DNA"/>
</dbReference>
<feature type="region of interest" description="Disordered" evidence="1">
    <location>
        <begin position="64"/>
        <end position="115"/>
    </location>
</feature>
<dbReference type="Proteomes" id="UP000682733">
    <property type="component" value="Unassembled WGS sequence"/>
</dbReference>
<dbReference type="Proteomes" id="UP000681722">
    <property type="component" value="Unassembled WGS sequence"/>
</dbReference>
<evidence type="ECO:0000313" key="3">
    <source>
        <dbReference type="EMBL" id="CAF1137234.1"/>
    </source>
</evidence>
<feature type="compositionally biased region" description="Polar residues" evidence="1">
    <location>
        <begin position="16"/>
        <end position="30"/>
    </location>
</feature>
<dbReference type="AlphaFoldDB" id="A0A814RTT3"/>
<dbReference type="EMBL" id="CAJNOK010006417">
    <property type="protein sequence ID" value="CAF1003159.1"/>
    <property type="molecule type" value="Genomic_DNA"/>
</dbReference>
<evidence type="ECO:0000256" key="1">
    <source>
        <dbReference type="SAM" id="MobiDB-lite"/>
    </source>
</evidence>
<proteinExistence type="predicted"/>
<dbReference type="EMBL" id="CAJOBA010006427">
    <property type="protein sequence ID" value="CAF3772520.1"/>
    <property type="molecule type" value="Genomic_DNA"/>
</dbReference>
<gene>
    <name evidence="3" type="ORF">GPM918_LOCUS20501</name>
    <name evidence="2" type="ORF">OVA965_LOCUS14663</name>
    <name evidence="5" type="ORF">SRO942_LOCUS20497</name>
    <name evidence="4" type="ORF">TMI583_LOCUS14669</name>
</gene>
<keyword evidence="6" id="KW-1185">Reference proteome</keyword>
<feature type="compositionally biased region" description="Basic and acidic residues" evidence="1">
    <location>
        <begin position="102"/>
        <end position="115"/>
    </location>
</feature>
<evidence type="ECO:0000313" key="5">
    <source>
        <dbReference type="EMBL" id="CAF3900929.1"/>
    </source>
</evidence>